<dbReference type="Gene3D" id="3.50.30.50">
    <property type="entry name" value="Putative cyclase"/>
    <property type="match status" value="1"/>
</dbReference>
<evidence type="ECO:0000313" key="3">
    <source>
        <dbReference type="Proteomes" id="UP000031737"/>
    </source>
</evidence>
<dbReference type="AlphaFoldDB" id="A0A061IUG9"/>
<keyword evidence="1" id="KW-0472">Membrane</keyword>
<gene>
    <name evidence="2" type="ORF">TRSC58_06636</name>
</gene>
<dbReference type="InterPro" id="IPR037175">
    <property type="entry name" value="KFase_sf"/>
</dbReference>
<dbReference type="SUPFAM" id="SSF102198">
    <property type="entry name" value="Putative cyclase"/>
    <property type="match status" value="1"/>
</dbReference>
<evidence type="ECO:0008006" key="4">
    <source>
        <dbReference type="Google" id="ProtNLM"/>
    </source>
</evidence>
<feature type="transmembrane region" description="Helical" evidence="1">
    <location>
        <begin position="94"/>
        <end position="113"/>
    </location>
</feature>
<evidence type="ECO:0000313" key="2">
    <source>
        <dbReference type="EMBL" id="ESL05705.1"/>
    </source>
</evidence>
<dbReference type="VEuPathDB" id="TriTrypDB:TRSC58_06636"/>
<evidence type="ECO:0000256" key="1">
    <source>
        <dbReference type="SAM" id="Phobius"/>
    </source>
</evidence>
<reference evidence="2 3" key="1">
    <citation type="submission" date="2013-07" db="EMBL/GenBank/DDBJ databases">
        <authorList>
            <person name="Stoco P.H."/>
            <person name="Wagner G."/>
            <person name="Gerber A."/>
            <person name="Zaha A."/>
            <person name="Thompson C."/>
            <person name="Bartholomeu D.C."/>
            <person name="Luckemeyer D.D."/>
            <person name="Bahia D."/>
            <person name="Loreto E."/>
            <person name="Prestes E.B."/>
            <person name="Lima F.M."/>
            <person name="Rodrigues-Luiz G."/>
            <person name="Vallejo G.A."/>
            <person name="Filho J.F."/>
            <person name="Monteiro K.M."/>
            <person name="Tyler K.M."/>
            <person name="de Almeida L.G."/>
            <person name="Ortiz M.F."/>
            <person name="Siervo M.A."/>
            <person name="de Moraes M.H."/>
            <person name="Cunha O.L."/>
            <person name="Mendonca-Neto R."/>
            <person name="Silva R."/>
            <person name="Teixeira S.M."/>
            <person name="Murta S.M."/>
            <person name="Sincero T.C."/>
            <person name="Mendes T.A."/>
            <person name="Urmenyi T.P."/>
            <person name="Silva V.G."/>
            <person name="da Rocha W.D."/>
            <person name="Andersson B."/>
            <person name="Romanha A.J."/>
            <person name="Steindel M."/>
            <person name="de Vasconcelos A.T."/>
            <person name="Grisard E.C."/>
        </authorList>
    </citation>
    <scope>NUCLEOTIDE SEQUENCE [LARGE SCALE GENOMIC DNA]</scope>
    <source>
        <strain evidence="2 3">SC58</strain>
    </source>
</reference>
<dbReference type="Proteomes" id="UP000031737">
    <property type="component" value="Unassembled WGS sequence"/>
</dbReference>
<comment type="caution">
    <text evidence="2">The sequence shown here is derived from an EMBL/GenBank/DDBJ whole genome shotgun (WGS) entry which is preliminary data.</text>
</comment>
<dbReference type="OrthoDB" id="271512at2759"/>
<keyword evidence="3" id="KW-1185">Reference proteome</keyword>
<proteinExistence type="predicted"/>
<dbReference type="GO" id="GO:0019441">
    <property type="term" value="P:L-tryptophan catabolic process to kynurenine"/>
    <property type="evidence" value="ECO:0007669"/>
    <property type="project" value="InterPro"/>
</dbReference>
<dbReference type="EMBL" id="AUPL01006636">
    <property type="protein sequence ID" value="ESL05705.1"/>
    <property type="molecule type" value="Genomic_DNA"/>
</dbReference>
<feature type="transmembrane region" description="Helical" evidence="1">
    <location>
        <begin position="62"/>
        <end position="82"/>
    </location>
</feature>
<keyword evidence="1" id="KW-0812">Transmembrane</keyword>
<sequence length="343" mass="37479">MVSEAKRKVTEWRHTTGGAVALRLHRGVDLSVRSGAAQVTVSGVVPSFLLENWSALTNRMRLPSLAVTSLVSFFFGVAWTLSQLSRRATAVPRRVSPLRVLLGAVLIVAYMRFVRWRQSLGDDVIKCMNYSRLMLASSRLGGNALTVPNSQLVSHGDMPFTFLRNGATEFFDTAHYTGDAVIVDISDLLEADAEGIDTRPPLPITRRIMEAVIVPDAALSPVWRLLLVTGRLRDRDKGTLVNRFAYMEAATVRYLAELYPSLLLIGTDALLVDDSAAPSVADSARGALDECGIAVLGGLCFAGVYPRLRTSRFIRGSMMTVFNGGHLFDDVWGCRVVFFPSAA</sequence>
<name>A0A061IUG9_TRYRA</name>
<keyword evidence="1" id="KW-1133">Transmembrane helix</keyword>
<accession>A0A061IUG9</accession>
<dbReference type="GO" id="GO:0004061">
    <property type="term" value="F:arylformamidase activity"/>
    <property type="evidence" value="ECO:0007669"/>
    <property type="project" value="InterPro"/>
</dbReference>
<organism evidence="2 3">
    <name type="scientific">Trypanosoma rangeli SC58</name>
    <dbReference type="NCBI Taxonomy" id="429131"/>
    <lineage>
        <taxon>Eukaryota</taxon>
        <taxon>Discoba</taxon>
        <taxon>Euglenozoa</taxon>
        <taxon>Kinetoplastea</taxon>
        <taxon>Metakinetoplastina</taxon>
        <taxon>Trypanosomatida</taxon>
        <taxon>Trypanosomatidae</taxon>
        <taxon>Trypanosoma</taxon>
        <taxon>Herpetosoma</taxon>
    </lineage>
</organism>
<protein>
    <recommendedName>
        <fullName evidence="4">Cyclase</fullName>
    </recommendedName>
</protein>